<organism evidence="1 2">
    <name type="scientific">Penicillium rubens (strain ATCC 28089 / DSM 1075 / NRRL 1951 / Wisconsin 54-1255)</name>
    <name type="common">Penicillium chrysogenum</name>
    <dbReference type="NCBI Taxonomy" id="500485"/>
    <lineage>
        <taxon>Eukaryota</taxon>
        <taxon>Fungi</taxon>
        <taxon>Dikarya</taxon>
        <taxon>Ascomycota</taxon>
        <taxon>Pezizomycotina</taxon>
        <taxon>Eurotiomycetes</taxon>
        <taxon>Eurotiomycetidae</taxon>
        <taxon>Eurotiales</taxon>
        <taxon>Aspergillaceae</taxon>
        <taxon>Penicillium</taxon>
        <taxon>Penicillium chrysogenum species complex</taxon>
    </lineage>
</organism>
<name>B6HEH1_PENRW</name>
<proteinExistence type="predicted"/>
<keyword evidence="2" id="KW-1185">Reference proteome</keyword>
<accession>B6HEH1</accession>
<evidence type="ECO:0000313" key="1">
    <source>
        <dbReference type="EMBL" id="CAP85584.1"/>
    </source>
</evidence>
<dbReference type="HOGENOM" id="CLU_2050407_0_0_1"/>
<gene>
    <name evidence="1" type="ORF">Pc20g02550</name>
    <name evidence="1" type="ORF">PCH_Pc20g02550</name>
</gene>
<protein>
    <submittedName>
        <fullName evidence="1">Uncharacterized protein</fullName>
    </submittedName>
</protein>
<dbReference type="Proteomes" id="UP000000724">
    <property type="component" value="Contig Pc00c20"/>
</dbReference>
<sequence>MRMNFSGHSVILYFERLPKGWMGLSSDIGAHKITQQRALSAAHVEQAISYHGDEEGRKMRYGPMERRLCMKPPRMANATNWANAQCAQRKTHTLHASHVCMRVNNTEVKWRCGGRLKERK</sequence>
<evidence type="ECO:0000313" key="2">
    <source>
        <dbReference type="Proteomes" id="UP000000724"/>
    </source>
</evidence>
<dbReference type="VEuPathDB" id="FungiDB:PCH_Pc20g02550"/>
<dbReference type="AlphaFoldDB" id="B6HEH1"/>
<dbReference type="EMBL" id="AM920435">
    <property type="protein sequence ID" value="CAP85584.1"/>
    <property type="molecule type" value="Genomic_DNA"/>
</dbReference>
<reference evidence="1 2" key="1">
    <citation type="journal article" date="2008" name="Nat. Biotechnol.">
        <title>Genome sequencing and analysis of the filamentous fungus Penicillium chrysogenum.</title>
        <authorList>
            <person name="van den Berg M.A."/>
            <person name="Albang R."/>
            <person name="Albermann K."/>
            <person name="Badger J.H."/>
            <person name="Daran J.-M."/>
            <person name="Driessen A.J.M."/>
            <person name="Garcia-Estrada C."/>
            <person name="Fedorova N.D."/>
            <person name="Harris D.M."/>
            <person name="Heijne W.H.M."/>
            <person name="Joardar V.S."/>
            <person name="Kiel J.A.K.W."/>
            <person name="Kovalchuk A."/>
            <person name="Martin J.F."/>
            <person name="Nierman W.C."/>
            <person name="Nijland J.G."/>
            <person name="Pronk J.T."/>
            <person name="Roubos J.A."/>
            <person name="van der Klei I.J."/>
            <person name="van Peij N.N.M.E."/>
            <person name="Veenhuis M."/>
            <person name="von Doehren H."/>
            <person name="Wagner C."/>
            <person name="Wortman J.R."/>
            <person name="Bovenberg R.A.L."/>
        </authorList>
    </citation>
    <scope>NUCLEOTIDE SEQUENCE [LARGE SCALE GENOMIC DNA]</scope>
    <source>
        <strain evidence="2">ATCC 28089 / DSM 1075 / NRRL 1951 / Wisconsin 54-1255</strain>
    </source>
</reference>